<reference evidence="3 4" key="1">
    <citation type="submission" date="2017-12" db="EMBL/GenBank/DDBJ databases">
        <authorList>
            <person name="Paulsen S."/>
            <person name="Gram L.K."/>
        </authorList>
    </citation>
    <scope>NUCLEOTIDE SEQUENCE [LARGE SCALE GENOMIC DNA]</scope>
    <source>
        <strain evidence="2 4">S2231</strain>
        <strain evidence="1 3">S2233</strain>
    </source>
</reference>
<dbReference type="EMBL" id="PNCL01000001">
    <property type="protein sequence ID" value="TMP63065.1"/>
    <property type="molecule type" value="Genomic_DNA"/>
</dbReference>
<evidence type="ECO:0000313" key="4">
    <source>
        <dbReference type="Proteomes" id="UP000307706"/>
    </source>
</evidence>
<dbReference type="Pfam" id="PF17209">
    <property type="entry name" value="Hfq"/>
    <property type="match status" value="1"/>
</dbReference>
<evidence type="ECO:0000313" key="2">
    <source>
        <dbReference type="EMBL" id="TMP63065.1"/>
    </source>
</evidence>
<organism evidence="2 4">
    <name type="scientific">Pseudoalteromonas citrea</name>
    <dbReference type="NCBI Taxonomy" id="43655"/>
    <lineage>
        <taxon>Bacteria</taxon>
        <taxon>Pseudomonadati</taxon>
        <taxon>Pseudomonadota</taxon>
        <taxon>Gammaproteobacteria</taxon>
        <taxon>Alteromonadales</taxon>
        <taxon>Pseudoalteromonadaceae</taxon>
        <taxon>Pseudoalteromonas</taxon>
    </lineage>
</organism>
<evidence type="ECO:0000313" key="1">
    <source>
        <dbReference type="EMBL" id="TMP46289.1"/>
    </source>
</evidence>
<evidence type="ECO:0000313" key="3">
    <source>
        <dbReference type="Proteomes" id="UP000305730"/>
    </source>
</evidence>
<dbReference type="GO" id="GO:0003723">
    <property type="term" value="F:RNA binding"/>
    <property type="evidence" value="ECO:0007669"/>
    <property type="project" value="InterPro"/>
</dbReference>
<dbReference type="Gene3D" id="2.30.30.100">
    <property type="match status" value="1"/>
</dbReference>
<dbReference type="GO" id="GO:0006355">
    <property type="term" value="P:regulation of DNA-templated transcription"/>
    <property type="evidence" value="ECO:0007669"/>
    <property type="project" value="InterPro"/>
</dbReference>
<dbReference type="SUPFAM" id="SSF50182">
    <property type="entry name" value="Sm-like ribonucleoproteins"/>
    <property type="match status" value="1"/>
</dbReference>
<proteinExistence type="predicted"/>
<gene>
    <name evidence="2" type="ORF">CWB96_00210</name>
    <name evidence="1" type="ORF">CWB97_02205</name>
</gene>
<name>A0A5S3XX19_9GAMM</name>
<dbReference type="Proteomes" id="UP000307706">
    <property type="component" value="Unassembled WGS sequence"/>
</dbReference>
<dbReference type="InterPro" id="IPR005001">
    <property type="entry name" value="Hfq"/>
</dbReference>
<dbReference type="OrthoDB" id="9949781at2"/>
<reference evidence="2" key="3">
    <citation type="submission" date="2019-09" db="EMBL/GenBank/DDBJ databases">
        <title>Co-occurence of chitin degradation, pigmentation and bioactivity in marine Pseudoalteromonas.</title>
        <authorList>
            <person name="Sonnenschein E.C."/>
            <person name="Bech P.K."/>
        </authorList>
    </citation>
    <scope>NUCLEOTIDE SEQUENCE</scope>
    <source>
        <strain evidence="2">S2231</strain>
    </source>
</reference>
<dbReference type="EMBL" id="PNCK01000009">
    <property type="protein sequence ID" value="TMP46289.1"/>
    <property type="molecule type" value="Genomic_DNA"/>
</dbReference>
<dbReference type="Proteomes" id="UP000305730">
    <property type="component" value="Unassembled WGS sequence"/>
</dbReference>
<keyword evidence="3" id="KW-1185">Reference proteome</keyword>
<sequence length="88" mass="9884">MSNCDLTFHDGSKFDLWGEHLYSLKIKNAKLKIYLTNGICLAGSIRRFDKNNMLIVANDNNIGPMLISRSSIASIVQGHSKKHEHSPE</sequence>
<reference evidence="3 4" key="2">
    <citation type="submission" date="2019-06" db="EMBL/GenBank/DDBJ databases">
        <title>Co-occurence of chitin degradation, pigmentation and bioactivity in marine Pseudoalteromonas.</title>
        <authorList>
            <person name="Sonnenschein E.C."/>
            <person name="Bech P.K."/>
        </authorList>
    </citation>
    <scope>NUCLEOTIDE SEQUENCE [LARGE SCALE GENOMIC DNA]</scope>
    <source>
        <strain evidence="4">S2231</strain>
        <strain evidence="1 3">S2233</strain>
    </source>
</reference>
<comment type="caution">
    <text evidence="2">The sequence shown here is derived from an EMBL/GenBank/DDBJ whole genome shotgun (WGS) entry which is preliminary data.</text>
</comment>
<accession>A0A5S3XX19</accession>
<dbReference type="RefSeq" id="WP_138594662.1">
    <property type="nucleotide sequence ID" value="NZ_PNCK01000009.1"/>
</dbReference>
<dbReference type="AlphaFoldDB" id="A0A5S3XX19"/>
<dbReference type="InterPro" id="IPR010920">
    <property type="entry name" value="LSM_dom_sf"/>
</dbReference>
<protein>
    <submittedName>
        <fullName evidence="2">Uncharacterized protein</fullName>
    </submittedName>
</protein>